<accession>A0A919P4Q5</accession>
<name>A0A919P4Q5_9CELL</name>
<keyword evidence="2" id="KW-1133">Transmembrane helix</keyword>
<comment type="caution">
    <text evidence="3">The sequence shown here is derived from an EMBL/GenBank/DDBJ whole genome shotgun (WGS) entry which is preliminary data.</text>
</comment>
<evidence type="ECO:0000313" key="4">
    <source>
        <dbReference type="Proteomes" id="UP000632740"/>
    </source>
</evidence>
<keyword evidence="4" id="KW-1185">Reference proteome</keyword>
<evidence type="ECO:0000256" key="2">
    <source>
        <dbReference type="SAM" id="Phobius"/>
    </source>
</evidence>
<feature type="transmembrane region" description="Helical" evidence="2">
    <location>
        <begin position="27"/>
        <end position="47"/>
    </location>
</feature>
<keyword evidence="2" id="KW-0472">Membrane</keyword>
<proteinExistence type="predicted"/>
<dbReference type="AlphaFoldDB" id="A0A919P4Q5"/>
<gene>
    <name evidence="3" type="ORF">Cch01nite_20580</name>
</gene>
<dbReference type="RefSeq" id="WP_203752765.1">
    <property type="nucleotide sequence ID" value="NZ_BONK01000006.1"/>
</dbReference>
<protein>
    <submittedName>
        <fullName evidence="3">Uncharacterized protein</fullName>
    </submittedName>
</protein>
<dbReference type="Proteomes" id="UP000632740">
    <property type="component" value="Unassembled WGS sequence"/>
</dbReference>
<organism evidence="3 4">
    <name type="scientific">Cellulomonas chitinilytica</name>
    <dbReference type="NCBI Taxonomy" id="398759"/>
    <lineage>
        <taxon>Bacteria</taxon>
        <taxon>Bacillati</taxon>
        <taxon>Actinomycetota</taxon>
        <taxon>Actinomycetes</taxon>
        <taxon>Micrococcales</taxon>
        <taxon>Cellulomonadaceae</taxon>
        <taxon>Cellulomonas</taxon>
    </lineage>
</organism>
<evidence type="ECO:0000256" key="1">
    <source>
        <dbReference type="SAM" id="MobiDB-lite"/>
    </source>
</evidence>
<reference evidence="3" key="1">
    <citation type="submission" date="2021-01" db="EMBL/GenBank/DDBJ databases">
        <title>Whole genome shotgun sequence of Cellulomonas chitinilytica NBRC 110799.</title>
        <authorList>
            <person name="Komaki H."/>
            <person name="Tamura T."/>
        </authorList>
    </citation>
    <scope>NUCLEOTIDE SEQUENCE</scope>
    <source>
        <strain evidence="3">NBRC 110799</strain>
    </source>
</reference>
<feature type="region of interest" description="Disordered" evidence="1">
    <location>
        <begin position="1"/>
        <end position="20"/>
    </location>
</feature>
<keyword evidence="2" id="KW-0812">Transmembrane</keyword>
<dbReference type="EMBL" id="BONK01000006">
    <property type="protein sequence ID" value="GIG21334.1"/>
    <property type="molecule type" value="Genomic_DNA"/>
</dbReference>
<evidence type="ECO:0000313" key="3">
    <source>
        <dbReference type="EMBL" id="GIG21334.1"/>
    </source>
</evidence>
<sequence>MTSPAPALTTPDPSGASPHGRGRAVRVLAVLCGAALAAAAFGVVTWVSRSVASGDTADAAVGEAGEDPLDVSWGRPAVDADGLVRASGVRVTQVVVTGGGGLVDLRYQVVDPDTANALHDPATPPALVDEDTGLVVHDLFMHHAHSGPFHAGVTYYLVFDNPNGWIHPGSVVSVLLGDAQVEHVVVE</sequence>